<gene>
    <name evidence="2" type="ORF">HB902_16210</name>
    <name evidence="3" type="ORF">HBP98_17075</name>
</gene>
<dbReference type="InterPro" id="IPR027417">
    <property type="entry name" value="P-loop_NTPase"/>
</dbReference>
<comment type="caution">
    <text evidence="3">The sequence shown here is derived from an EMBL/GenBank/DDBJ whole genome shotgun (WGS) entry which is preliminary data.</text>
</comment>
<protein>
    <submittedName>
        <fullName evidence="3">ParA family protein</fullName>
    </submittedName>
</protein>
<dbReference type="AlphaFoldDB" id="A0A7X1A9F0"/>
<organism evidence="3 5">
    <name type="scientific">Listeria booriae</name>
    <dbReference type="NCBI Taxonomy" id="1552123"/>
    <lineage>
        <taxon>Bacteria</taxon>
        <taxon>Bacillati</taxon>
        <taxon>Bacillota</taxon>
        <taxon>Bacilli</taxon>
        <taxon>Bacillales</taxon>
        <taxon>Listeriaceae</taxon>
        <taxon>Listeria</taxon>
    </lineage>
</organism>
<sequence>MVATVYTVGNFKGGVGKTKIVTMLGYDNAVIRGKKTLVLDLDPQANASQILAKTANINNIERTITQGLQENDLSICITPIVENLDLIACDTGFRSFNKYVLKNFETEEEQINVLNKLIEPLKADYDAIFIDVPPTISEFSDNAMAASDYSIIAFQTVIESLDGVAKYVGYQNFMVERYGIDLQIIDIIPCMVEPDDSLDKEILNEARELYGNVVSENVVNYQKRLRRYSSEGIYIQKYNNGNYDQWDFNAHNIFTNILNELEGRKNYLTDEMEA</sequence>
<evidence type="ECO:0000313" key="2">
    <source>
        <dbReference type="EMBL" id="MBC1563619.1"/>
    </source>
</evidence>
<dbReference type="Gene3D" id="3.40.50.300">
    <property type="entry name" value="P-loop containing nucleotide triphosphate hydrolases"/>
    <property type="match status" value="1"/>
</dbReference>
<dbReference type="PANTHER" id="PTHR13696:SF98">
    <property type="entry name" value="PLASMID PARTITION PROTEIN A"/>
    <property type="match status" value="1"/>
</dbReference>
<dbReference type="Proteomes" id="UP000541955">
    <property type="component" value="Unassembled WGS sequence"/>
</dbReference>
<dbReference type="EMBL" id="JAARRW010000010">
    <property type="protein sequence ID" value="MBC1563619.1"/>
    <property type="molecule type" value="Genomic_DNA"/>
</dbReference>
<dbReference type="InterPro" id="IPR050678">
    <property type="entry name" value="DNA_Partitioning_ATPase"/>
</dbReference>
<dbReference type="CDD" id="cd02042">
    <property type="entry name" value="ParAB_family"/>
    <property type="match status" value="1"/>
</dbReference>
<reference evidence="4 5" key="1">
    <citation type="submission" date="2020-03" db="EMBL/GenBank/DDBJ databases">
        <title>Soil Listeria distribution.</title>
        <authorList>
            <person name="Liao J."/>
            <person name="Wiedmann M."/>
        </authorList>
    </citation>
    <scope>NUCLEOTIDE SEQUENCE [LARGE SCALE GENOMIC DNA]</scope>
    <source>
        <strain evidence="2 4">FSL L7-1387</strain>
        <strain evidence="3 5">FSL L7-1850</strain>
    </source>
</reference>
<dbReference type="Proteomes" id="UP000546244">
    <property type="component" value="Unassembled WGS sequence"/>
</dbReference>
<dbReference type="EMBL" id="JAARMV010000008">
    <property type="protein sequence ID" value="MBC2373727.1"/>
    <property type="molecule type" value="Genomic_DNA"/>
</dbReference>
<dbReference type="SUPFAM" id="SSF52540">
    <property type="entry name" value="P-loop containing nucleoside triphosphate hydrolases"/>
    <property type="match status" value="1"/>
</dbReference>
<dbReference type="PANTHER" id="PTHR13696">
    <property type="entry name" value="P-LOOP CONTAINING NUCLEOSIDE TRIPHOSPHATE HYDROLASE"/>
    <property type="match status" value="1"/>
</dbReference>
<accession>A0A7X1A9F0</accession>
<evidence type="ECO:0000313" key="3">
    <source>
        <dbReference type="EMBL" id="MBC2373727.1"/>
    </source>
</evidence>
<dbReference type="RefSeq" id="WP_185369230.1">
    <property type="nucleotide sequence ID" value="NZ_JAARMV010000008.1"/>
</dbReference>
<evidence type="ECO:0000259" key="1">
    <source>
        <dbReference type="Pfam" id="PF13614"/>
    </source>
</evidence>
<feature type="domain" description="AAA" evidence="1">
    <location>
        <begin position="5"/>
        <end position="182"/>
    </location>
</feature>
<evidence type="ECO:0000313" key="5">
    <source>
        <dbReference type="Proteomes" id="UP000546244"/>
    </source>
</evidence>
<dbReference type="Pfam" id="PF13614">
    <property type="entry name" value="AAA_31"/>
    <property type="match status" value="1"/>
</dbReference>
<name>A0A7X1A9F0_9LIST</name>
<evidence type="ECO:0000313" key="4">
    <source>
        <dbReference type="Proteomes" id="UP000541955"/>
    </source>
</evidence>
<proteinExistence type="predicted"/>
<dbReference type="InterPro" id="IPR025669">
    <property type="entry name" value="AAA_dom"/>
</dbReference>